<sequence length="389" mass="43173">MKKSLLTAVFALASLGGVAYAQSNDNISVNTDKYKVETNRFWNNWFIDANGGVQVYFGDSDAKQSFSKRLAPAMDISLGKWFTPGIGLRIGYMGLQLKGASTSPNADFASCNSFTKDGETYYKQKWNMMNLHGEVMFNLSNMFAGYNPNRVYSFIPYLGMAWLHSWDTPKNDELGATIGLINKFRLSPALDLNIEARGTLVKDRFDGEVGGKKYDGIGAVTLGLTYKFKQRDFNRGTVISTGISESEMRRLQNQLRDAQAYNNQLKDEIEALRNRKPEVVYKETSANDSRVVFFQIGKSNLTSRDLVTVQMMAESIKATDKTYKVVGYADSATGSKALNQRLSEARANAVKDALIKEGVKESQLEVVGMGGVDSVFGKDNQLSRVVIVK</sequence>
<reference evidence="7 8" key="1">
    <citation type="journal article" date="2011" name="Stand. Genomic Sci.">
        <title>Non-contiguous finished genome sequence of Bacteroides coprosuis type strain (PC139).</title>
        <authorList>
            <person name="Land M."/>
            <person name="Held B."/>
            <person name="Gronow S."/>
            <person name="Abt B."/>
            <person name="Lucas S."/>
            <person name="Del Rio T.G."/>
            <person name="Nolan M."/>
            <person name="Tice H."/>
            <person name="Cheng J.F."/>
            <person name="Pitluck S."/>
            <person name="Liolios K."/>
            <person name="Pagani I."/>
            <person name="Ivanova N."/>
            <person name="Mavromatis K."/>
            <person name="Mikhailova N."/>
            <person name="Pati A."/>
            <person name="Tapia R."/>
            <person name="Han C."/>
            <person name="Goodwin L."/>
            <person name="Chen A."/>
            <person name="Palaniappan K."/>
            <person name="Hauser L."/>
            <person name="Brambilla E.M."/>
            <person name="Rohde M."/>
            <person name="Goker M."/>
            <person name="Detter J.C."/>
            <person name="Woyke T."/>
            <person name="Bristow J."/>
            <person name="Eisen J.A."/>
            <person name="Markowitz V."/>
            <person name="Hugenholtz P."/>
            <person name="Kyrpides N.C."/>
            <person name="Klenk H.P."/>
            <person name="Lapidus A."/>
        </authorList>
    </citation>
    <scope>NUCLEOTIDE SEQUENCE [LARGE SCALE GENOMIC DNA]</scope>
    <source>
        <strain evidence="7 8">DSM 18011</strain>
    </source>
</reference>
<dbReference type="PANTHER" id="PTHR30329">
    <property type="entry name" value="STATOR ELEMENT OF FLAGELLAR MOTOR COMPLEX"/>
    <property type="match status" value="1"/>
</dbReference>
<dbReference type="InterPro" id="IPR050330">
    <property type="entry name" value="Bact_OuterMem_StrucFunc"/>
</dbReference>
<keyword evidence="8" id="KW-1185">Reference proteome</keyword>
<dbReference type="STRING" id="679937.Bcop_0637"/>
<proteinExistence type="predicted"/>
<dbReference type="Gene3D" id="3.30.1330.60">
    <property type="entry name" value="OmpA-like domain"/>
    <property type="match status" value="1"/>
</dbReference>
<dbReference type="InterPro" id="IPR006690">
    <property type="entry name" value="OMPA-like_CS"/>
</dbReference>
<evidence type="ECO:0000256" key="3">
    <source>
        <dbReference type="PROSITE-ProRule" id="PRU00473"/>
    </source>
</evidence>
<keyword evidence="4" id="KW-0175">Coiled coil</keyword>
<dbReference type="Pfam" id="PF00691">
    <property type="entry name" value="OmpA"/>
    <property type="match status" value="1"/>
</dbReference>
<comment type="subcellular location">
    <subcellularLocation>
        <location evidence="1">Membrane</location>
    </subcellularLocation>
</comment>
<feature type="coiled-coil region" evidence="4">
    <location>
        <begin position="248"/>
        <end position="275"/>
    </location>
</feature>
<feature type="chain" id="PRO_5003308618" evidence="5">
    <location>
        <begin position="22"/>
        <end position="389"/>
    </location>
</feature>
<dbReference type="PROSITE" id="PS01068">
    <property type="entry name" value="OMPA_1"/>
    <property type="match status" value="1"/>
</dbReference>
<dbReference type="HOGENOM" id="CLU_058370_1_0_10"/>
<protein>
    <submittedName>
        <fullName evidence="7">OmpA/MotB domain protein</fullName>
    </submittedName>
</protein>
<dbReference type="CDD" id="cd07185">
    <property type="entry name" value="OmpA_C-like"/>
    <property type="match status" value="1"/>
</dbReference>
<name>F3ZSB8_9BACE</name>
<dbReference type="Proteomes" id="UP000018439">
    <property type="component" value="Chromosome"/>
</dbReference>
<evidence type="ECO:0000256" key="5">
    <source>
        <dbReference type="SAM" id="SignalP"/>
    </source>
</evidence>
<organism evidence="7 8">
    <name type="scientific">Bacteroides coprosuis DSM 18011</name>
    <dbReference type="NCBI Taxonomy" id="679937"/>
    <lineage>
        <taxon>Bacteria</taxon>
        <taxon>Pseudomonadati</taxon>
        <taxon>Bacteroidota</taxon>
        <taxon>Bacteroidia</taxon>
        <taxon>Bacteroidales</taxon>
        <taxon>Bacteroidaceae</taxon>
        <taxon>Bacteroides</taxon>
    </lineage>
</organism>
<dbReference type="PROSITE" id="PS51123">
    <property type="entry name" value="OMPA_2"/>
    <property type="match status" value="1"/>
</dbReference>
<keyword evidence="5" id="KW-0732">Signal</keyword>
<evidence type="ECO:0000259" key="6">
    <source>
        <dbReference type="PROSITE" id="PS51123"/>
    </source>
</evidence>
<dbReference type="OrthoDB" id="1453138at2"/>
<evidence type="ECO:0000313" key="8">
    <source>
        <dbReference type="Proteomes" id="UP000018439"/>
    </source>
</evidence>
<evidence type="ECO:0000256" key="4">
    <source>
        <dbReference type="SAM" id="Coils"/>
    </source>
</evidence>
<dbReference type="PANTHER" id="PTHR30329:SF21">
    <property type="entry name" value="LIPOPROTEIN YIAD-RELATED"/>
    <property type="match status" value="1"/>
</dbReference>
<dbReference type="eggNOG" id="COG2885">
    <property type="taxonomic scope" value="Bacteria"/>
</dbReference>
<feature type="signal peptide" evidence="5">
    <location>
        <begin position="1"/>
        <end position="21"/>
    </location>
</feature>
<keyword evidence="2 3" id="KW-0472">Membrane</keyword>
<evidence type="ECO:0000256" key="1">
    <source>
        <dbReference type="ARBA" id="ARBA00004370"/>
    </source>
</evidence>
<dbReference type="InterPro" id="IPR036737">
    <property type="entry name" value="OmpA-like_sf"/>
</dbReference>
<dbReference type="GO" id="GO:0009279">
    <property type="term" value="C:cell outer membrane"/>
    <property type="evidence" value="ECO:0007669"/>
    <property type="project" value="InterPro"/>
</dbReference>
<gene>
    <name evidence="7" type="ORF">Bcop_0637</name>
</gene>
<dbReference type="SUPFAM" id="SSF103088">
    <property type="entry name" value="OmpA-like"/>
    <property type="match status" value="1"/>
</dbReference>
<feature type="domain" description="OmpA-like" evidence="6">
    <location>
        <begin position="281"/>
        <end position="389"/>
    </location>
</feature>
<dbReference type="EMBL" id="CM001167">
    <property type="protein sequence ID" value="EGJ70855.1"/>
    <property type="molecule type" value="Genomic_DNA"/>
</dbReference>
<evidence type="ECO:0000313" key="7">
    <source>
        <dbReference type="EMBL" id="EGJ70855.1"/>
    </source>
</evidence>
<accession>F3ZSB8</accession>
<evidence type="ECO:0000256" key="2">
    <source>
        <dbReference type="ARBA" id="ARBA00023136"/>
    </source>
</evidence>
<dbReference type="AlphaFoldDB" id="F3ZSB8"/>
<dbReference type="InterPro" id="IPR006665">
    <property type="entry name" value="OmpA-like"/>
</dbReference>